<evidence type="ECO:0000256" key="5">
    <source>
        <dbReference type="ARBA" id="ARBA00023163"/>
    </source>
</evidence>
<keyword evidence="10" id="KW-1185">Reference proteome</keyword>
<dbReference type="InterPro" id="IPR007627">
    <property type="entry name" value="RNA_pol_sigma70_r2"/>
</dbReference>
<proteinExistence type="inferred from homology"/>
<organism evidence="9 10">
    <name type="scientific">Anaerobaca lacustris</name>
    <dbReference type="NCBI Taxonomy" id="3044600"/>
    <lineage>
        <taxon>Bacteria</taxon>
        <taxon>Pseudomonadati</taxon>
        <taxon>Planctomycetota</taxon>
        <taxon>Phycisphaerae</taxon>
        <taxon>Sedimentisphaerales</taxon>
        <taxon>Anaerobacaceae</taxon>
        <taxon>Anaerobaca</taxon>
    </lineage>
</organism>
<dbReference type="InterPro" id="IPR036388">
    <property type="entry name" value="WH-like_DNA-bd_sf"/>
</dbReference>
<accession>A0AAW6TW96</accession>
<comment type="caution">
    <text evidence="9">The sequence shown here is derived from an EMBL/GenBank/DDBJ whole genome shotgun (WGS) entry which is preliminary data.</text>
</comment>
<evidence type="ECO:0000259" key="8">
    <source>
        <dbReference type="Pfam" id="PF08281"/>
    </source>
</evidence>
<keyword evidence="2" id="KW-0805">Transcription regulation</keyword>
<keyword evidence="3" id="KW-0731">Sigma factor</keyword>
<dbReference type="NCBIfam" id="TIGR02937">
    <property type="entry name" value="sigma70-ECF"/>
    <property type="match status" value="1"/>
</dbReference>
<dbReference type="InterPro" id="IPR013325">
    <property type="entry name" value="RNA_pol_sigma_r2"/>
</dbReference>
<feature type="domain" description="RNA polymerase sigma-70 region 2" evidence="7">
    <location>
        <begin position="10"/>
        <end position="75"/>
    </location>
</feature>
<dbReference type="Gene3D" id="1.10.10.10">
    <property type="entry name" value="Winged helix-like DNA-binding domain superfamily/Winged helix DNA-binding domain"/>
    <property type="match status" value="1"/>
</dbReference>
<dbReference type="Proteomes" id="UP001431776">
    <property type="component" value="Unassembled WGS sequence"/>
</dbReference>
<dbReference type="InterPro" id="IPR014284">
    <property type="entry name" value="RNA_pol_sigma-70_dom"/>
</dbReference>
<evidence type="ECO:0000256" key="6">
    <source>
        <dbReference type="SAM" id="MobiDB-lite"/>
    </source>
</evidence>
<dbReference type="Pfam" id="PF04542">
    <property type="entry name" value="Sigma70_r2"/>
    <property type="match status" value="1"/>
</dbReference>
<dbReference type="GO" id="GO:0016987">
    <property type="term" value="F:sigma factor activity"/>
    <property type="evidence" value="ECO:0007669"/>
    <property type="project" value="UniProtKB-KW"/>
</dbReference>
<feature type="domain" description="RNA polymerase sigma factor 70 region 4 type 2" evidence="8">
    <location>
        <begin position="108"/>
        <end position="159"/>
    </location>
</feature>
<evidence type="ECO:0000259" key="7">
    <source>
        <dbReference type="Pfam" id="PF04542"/>
    </source>
</evidence>
<reference evidence="9" key="1">
    <citation type="submission" date="2023-05" db="EMBL/GenBank/DDBJ databases">
        <title>Anaerotaeda fermentans gen. nov., sp. nov., a novel anaerobic planctomycete of the new family within the order Sedimentisphaerales isolated from Taman Peninsula, Russia.</title>
        <authorList>
            <person name="Khomyakova M.A."/>
            <person name="Merkel A.Y."/>
            <person name="Slobodkin A.I."/>
        </authorList>
    </citation>
    <scope>NUCLEOTIDE SEQUENCE</scope>
    <source>
        <strain evidence="9">M17dextr</strain>
    </source>
</reference>
<feature type="compositionally biased region" description="Basic and acidic residues" evidence="6">
    <location>
        <begin position="77"/>
        <end position="87"/>
    </location>
</feature>
<protein>
    <submittedName>
        <fullName evidence="9">Sigma-70 family RNA polymerase sigma factor</fullName>
    </submittedName>
</protein>
<dbReference type="GO" id="GO:0003677">
    <property type="term" value="F:DNA binding"/>
    <property type="evidence" value="ECO:0007669"/>
    <property type="project" value="UniProtKB-KW"/>
</dbReference>
<dbReference type="InterPro" id="IPR039425">
    <property type="entry name" value="RNA_pol_sigma-70-like"/>
</dbReference>
<dbReference type="PANTHER" id="PTHR43133:SF8">
    <property type="entry name" value="RNA POLYMERASE SIGMA FACTOR HI_1459-RELATED"/>
    <property type="match status" value="1"/>
</dbReference>
<dbReference type="Pfam" id="PF08281">
    <property type="entry name" value="Sigma70_r4_2"/>
    <property type="match status" value="1"/>
</dbReference>
<dbReference type="InterPro" id="IPR013324">
    <property type="entry name" value="RNA_pol_sigma_r3/r4-like"/>
</dbReference>
<feature type="region of interest" description="Disordered" evidence="6">
    <location>
        <begin position="75"/>
        <end position="98"/>
    </location>
</feature>
<evidence type="ECO:0000256" key="4">
    <source>
        <dbReference type="ARBA" id="ARBA00023125"/>
    </source>
</evidence>
<dbReference type="AlphaFoldDB" id="A0AAW6TW96"/>
<dbReference type="InterPro" id="IPR013249">
    <property type="entry name" value="RNA_pol_sigma70_r4_t2"/>
</dbReference>
<name>A0AAW6TW96_9BACT</name>
<dbReference type="GO" id="GO:0006352">
    <property type="term" value="P:DNA-templated transcription initiation"/>
    <property type="evidence" value="ECO:0007669"/>
    <property type="project" value="InterPro"/>
</dbReference>
<evidence type="ECO:0000256" key="2">
    <source>
        <dbReference type="ARBA" id="ARBA00023015"/>
    </source>
</evidence>
<dbReference type="SUPFAM" id="SSF88946">
    <property type="entry name" value="Sigma2 domain of RNA polymerase sigma factors"/>
    <property type="match status" value="1"/>
</dbReference>
<keyword evidence="4" id="KW-0238">DNA-binding</keyword>
<dbReference type="CDD" id="cd06171">
    <property type="entry name" value="Sigma70_r4"/>
    <property type="match status" value="1"/>
</dbReference>
<evidence type="ECO:0000256" key="1">
    <source>
        <dbReference type="ARBA" id="ARBA00010641"/>
    </source>
</evidence>
<dbReference type="PANTHER" id="PTHR43133">
    <property type="entry name" value="RNA POLYMERASE ECF-TYPE SIGMA FACTO"/>
    <property type="match status" value="1"/>
</dbReference>
<gene>
    <name evidence="9" type="ORF">QJ522_07565</name>
</gene>
<evidence type="ECO:0000313" key="9">
    <source>
        <dbReference type="EMBL" id="MDI6448900.1"/>
    </source>
</evidence>
<dbReference type="Gene3D" id="1.10.1740.10">
    <property type="match status" value="1"/>
</dbReference>
<evidence type="ECO:0000313" key="10">
    <source>
        <dbReference type="Proteomes" id="UP001431776"/>
    </source>
</evidence>
<dbReference type="EMBL" id="JASCXX010000007">
    <property type="protein sequence ID" value="MDI6448900.1"/>
    <property type="molecule type" value="Genomic_DNA"/>
</dbReference>
<dbReference type="SUPFAM" id="SSF88659">
    <property type="entry name" value="Sigma3 and sigma4 domains of RNA polymerase sigma factors"/>
    <property type="match status" value="1"/>
</dbReference>
<comment type="similarity">
    <text evidence="1">Belongs to the sigma-70 factor family. ECF subfamily.</text>
</comment>
<keyword evidence="5" id="KW-0804">Transcription</keyword>
<dbReference type="RefSeq" id="WP_349244310.1">
    <property type="nucleotide sequence ID" value="NZ_JASCXX010000007.1"/>
</dbReference>
<sequence length="177" mass="20144">MQGYDWKRIAEEHASAVWQTAYRLLRNQADAADCFQETFLAAFELSQRQPVHNIRGLLLRLATTRSIDQLRRRMRETRREADDDNGHHVASARPGPDAEAENVELAARLRAAIGQLPSQEAKVFCLRHFSDLSYREIAKELQITTSAAGVLLHRAKARLRGILEPVEAEETRLPYEA</sequence>
<evidence type="ECO:0000256" key="3">
    <source>
        <dbReference type="ARBA" id="ARBA00023082"/>
    </source>
</evidence>